<accession>K3YEA9</accession>
<dbReference type="EnsemblPlants" id="KQK98924">
    <property type="protein sequence ID" value="KQK98924"/>
    <property type="gene ID" value="SETIT_012571mg"/>
</dbReference>
<dbReference type="InParanoid" id="K3YEA9"/>
<reference evidence="2" key="1">
    <citation type="journal article" date="2012" name="Nat. Biotechnol.">
        <title>Reference genome sequence of the model plant Setaria.</title>
        <authorList>
            <person name="Bennetzen J.L."/>
            <person name="Schmutz J."/>
            <person name="Wang H."/>
            <person name="Percifield R."/>
            <person name="Hawkins J."/>
            <person name="Pontaroli A.C."/>
            <person name="Estep M."/>
            <person name="Feng L."/>
            <person name="Vaughn J.N."/>
            <person name="Grimwood J."/>
            <person name="Jenkins J."/>
            <person name="Barry K."/>
            <person name="Lindquist E."/>
            <person name="Hellsten U."/>
            <person name="Deshpande S."/>
            <person name="Wang X."/>
            <person name="Wu X."/>
            <person name="Mitros T."/>
            <person name="Triplett J."/>
            <person name="Yang X."/>
            <person name="Ye C.Y."/>
            <person name="Mauro-Herrera M."/>
            <person name="Wang L."/>
            <person name="Li P."/>
            <person name="Sharma M."/>
            <person name="Sharma R."/>
            <person name="Ronald P.C."/>
            <person name="Panaud O."/>
            <person name="Kellogg E.A."/>
            <person name="Brutnell T.P."/>
            <person name="Doust A.N."/>
            <person name="Tuskan G.A."/>
            <person name="Rokhsar D."/>
            <person name="Devos K.M."/>
        </authorList>
    </citation>
    <scope>NUCLEOTIDE SEQUENCE [LARGE SCALE GENOMIC DNA]</scope>
    <source>
        <strain evidence="2">cv. Yugu1</strain>
    </source>
</reference>
<sequence length="118" mass="13288">MISRKQHKQSSVSCGKQPRSLHAATVRAIEIKINSFAAAIRSINLERAAKRRCRPKCRSEMSAGSISAWTKCQSGARSNGRRTSAWRKQQQQHQQLVWNLKRASSISFDVRLSSPIDP</sequence>
<proteinExistence type="predicted"/>
<keyword evidence="2" id="KW-1185">Reference proteome</keyword>
<dbReference type="Gramene" id="KQK98924">
    <property type="protein sequence ID" value="KQK98924"/>
    <property type="gene ID" value="SETIT_012571mg"/>
</dbReference>
<dbReference type="Proteomes" id="UP000004995">
    <property type="component" value="Unassembled WGS sequence"/>
</dbReference>
<organism evidence="1 2">
    <name type="scientific">Setaria italica</name>
    <name type="common">Foxtail millet</name>
    <name type="synonym">Panicum italicum</name>
    <dbReference type="NCBI Taxonomy" id="4555"/>
    <lineage>
        <taxon>Eukaryota</taxon>
        <taxon>Viridiplantae</taxon>
        <taxon>Streptophyta</taxon>
        <taxon>Embryophyta</taxon>
        <taxon>Tracheophyta</taxon>
        <taxon>Spermatophyta</taxon>
        <taxon>Magnoliopsida</taxon>
        <taxon>Liliopsida</taxon>
        <taxon>Poales</taxon>
        <taxon>Poaceae</taxon>
        <taxon>PACMAD clade</taxon>
        <taxon>Panicoideae</taxon>
        <taxon>Panicodae</taxon>
        <taxon>Paniceae</taxon>
        <taxon>Cenchrinae</taxon>
        <taxon>Setaria</taxon>
    </lineage>
</organism>
<name>K3YEA9_SETIT</name>
<protein>
    <submittedName>
        <fullName evidence="1">Uncharacterized protein</fullName>
    </submittedName>
</protein>
<dbReference type="AlphaFoldDB" id="K3YEA9"/>
<reference evidence="1" key="2">
    <citation type="submission" date="2018-08" db="UniProtKB">
        <authorList>
            <consortium name="EnsemblPlants"/>
        </authorList>
    </citation>
    <scope>IDENTIFICATION</scope>
    <source>
        <strain evidence="1">Yugu1</strain>
    </source>
</reference>
<dbReference type="EMBL" id="AGNK02004508">
    <property type="status" value="NOT_ANNOTATED_CDS"/>
    <property type="molecule type" value="Genomic_DNA"/>
</dbReference>
<evidence type="ECO:0000313" key="1">
    <source>
        <dbReference type="EnsemblPlants" id="KQK98924"/>
    </source>
</evidence>
<dbReference type="HOGENOM" id="CLU_2077192_0_0_1"/>
<evidence type="ECO:0000313" key="2">
    <source>
        <dbReference type="Proteomes" id="UP000004995"/>
    </source>
</evidence>